<comment type="caution">
    <text evidence="1">The sequence shown here is derived from an EMBL/GenBank/DDBJ whole genome shotgun (WGS) entry which is preliminary data.</text>
</comment>
<gene>
    <name evidence="1" type="ORF">GCK72_022392</name>
</gene>
<proteinExistence type="predicted"/>
<dbReference type="GeneID" id="78777421"/>
<dbReference type="Proteomes" id="UP000483820">
    <property type="component" value="Chromosome X"/>
</dbReference>
<evidence type="ECO:0000313" key="2">
    <source>
        <dbReference type="Proteomes" id="UP000483820"/>
    </source>
</evidence>
<evidence type="ECO:0000313" key="1">
    <source>
        <dbReference type="EMBL" id="KAF1745944.1"/>
    </source>
</evidence>
<dbReference type="CTD" id="78777421"/>
<accession>A0A6A5FTQ1</accession>
<name>A0A6A5FTQ1_CAERE</name>
<dbReference type="RefSeq" id="XP_053578361.1">
    <property type="nucleotide sequence ID" value="XM_053734795.1"/>
</dbReference>
<sequence>MKSTKNFSLPSPIPAGGCERRLDAIFELYRNVSRFYFMSLNKSYRLSAHVFAKFVISSLNIYTGNYQMQIFILVKIEYKKVDGGCSIEAKFQQGDTGFVGAEERTEFWDTIVTAITIF</sequence>
<dbReference type="KEGG" id="crq:GCK72_022392"/>
<reference evidence="1 2" key="1">
    <citation type="submission" date="2019-12" db="EMBL/GenBank/DDBJ databases">
        <title>Chromosome-level assembly of the Caenorhabditis remanei genome.</title>
        <authorList>
            <person name="Teterina A.A."/>
            <person name="Willis J.H."/>
            <person name="Phillips P.C."/>
        </authorList>
    </citation>
    <scope>NUCLEOTIDE SEQUENCE [LARGE SCALE GENOMIC DNA]</scope>
    <source>
        <strain evidence="1 2">PX506</strain>
        <tissue evidence="1">Whole organism</tissue>
    </source>
</reference>
<protein>
    <submittedName>
        <fullName evidence="1">Uncharacterized protein</fullName>
    </submittedName>
</protein>
<dbReference type="EMBL" id="WUAV01000006">
    <property type="protein sequence ID" value="KAF1745944.1"/>
    <property type="molecule type" value="Genomic_DNA"/>
</dbReference>
<dbReference type="AlphaFoldDB" id="A0A6A5FTQ1"/>
<organism evidence="1 2">
    <name type="scientific">Caenorhabditis remanei</name>
    <name type="common">Caenorhabditis vulgaris</name>
    <dbReference type="NCBI Taxonomy" id="31234"/>
    <lineage>
        <taxon>Eukaryota</taxon>
        <taxon>Metazoa</taxon>
        <taxon>Ecdysozoa</taxon>
        <taxon>Nematoda</taxon>
        <taxon>Chromadorea</taxon>
        <taxon>Rhabditida</taxon>
        <taxon>Rhabditina</taxon>
        <taxon>Rhabditomorpha</taxon>
        <taxon>Rhabditoidea</taxon>
        <taxon>Rhabditidae</taxon>
        <taxon>Peloderinae</taxon>
        <taxon>Caenorhabditis</taxon>
    </lineage>
</organism>